<reference evidence="3" key="1">
    <citation type="submission" date="2017-09" db="EMBL/GenBank/DDBJ databases">
        <title>Depth-based differentiation of microbial function through sediment-hosted aquifers and enrichment of novel symbionts in the deep terrestrial subsurface.</title>
        <authorList>
            <person name="Probst A.J."/>
            <person name="Ladd B."/>
            <person name="Jarett J.K."/>
            <person name="Geller-Mcgrath D.E."/>
            <person name="Sieber C.M.K."/>
            <person name="Emerson J.B."/>
            <person name="Anantharaman K."/>
            <person name="Thomas B.C."/>
            <person name="Malmstrom R."/>
            <person name="Stieglmeier M."/>
            <person name="Klingl A."/>
            <person name="Woyke T."/>
            <person name="Ryan C.M."/>
            <person name="Banfield J.F."/>
        </authorList>
    </citation>
    <scope>NUCLEOTIDE SEQUENCE [LARGE SCALE GENOMIC DNA]</scope>
</reference>
<dbReference type="PROSITE" id="PS51257">
    <property type="entry name" value="PROKAR_LIPOPROTEIN"/>
    <property type="match status" value="1"/>
</dbReference>
<dbReference type="EMBL" id="PFWU01000053">
    <property type="protein sequence ID" value="PJA45035.1"/>
    <property type="molecule type" value="Genomic_DNA"/>
</dbReference>
<name>A0A2M7XAX9_9BACT</name>
<dbReference type="PANTHER" id="PTHR34406:SF1">
    <property type="entry name" value="PROTEIN YCEI"/>
    <property type="match status" value="1"/>
</dbReference>
<protein>
    <submittedName>
        <fullName evidence="2">YceI family protein</fullName>
    </submittedName>
</protein>
<dbReference type="InterPro" id="IPR007372">
    <property type="entry name" value="Lipid/polyisoprenoid-bd_YceI"/>
</dbReference>
<accession>A0A2M7XAX9</accession>
<sequence length="240" mass="25942">MKKFTVPVFALALVLTGAGCVNKEEPPVIEETVVEAIELSDGLFILSSSESEVTWEASKVVGVTHNGTVEVSEGSLTVEDGALTAGSVTIDMTTIVDLDQEGVMKETLEKHLKSDDFFAVETYPTATFTTTEVVPLEGIAGSNFRVDGIMTIRGIDQAISFPALIETQEMGVSFEAELELDRTLWGVNYGSGSLFDNLGDAVIRDEFIVDLELMFWAEGTDRVSEDATGEITEIIEGLEE</sequence>
<evidence type="ECO:0000313" key="2">
    <source>
        <dbReference type="EMBL" id="PJA45035.1"/>
    </source>
</evidence>
<dbReference type="PANTHER" id="PTHR34406">
    <property type="entry name" value="PROTEIN YCEI"/>
    <property type="match status" value="1"/>
</dbReference>
<feature type="domain" description="Lipid/polyisoprenoid-binding YceI-like" evidence="1">
    <location>
        <begin position="43"/>
        <end position="214"/>
    </location>
</feature>
<dbReference type="InterPro" id="IPR036761">
    <property type="entry name" value="TTHA0802/YceI-like_sf"/>
</dbReference>
<comment type="caution">
    <text evidence="2">The sequence shown here is derived from an EMBL/GenBank/DDBJ whole genome shotgun (WGS) entry which is preliminary data.</text>
</comment>
<dbReference type="Pfam" id="PF04264">
    <property type="entry name" value="YceI"/>
    <property type="match status" value="1"/>
</dbReference>
<dbReference type="Proteomes" id="UP000229385">
    <property type="component" value="Unassembled WGS sequence"/>
</dbReference>
<gene>
    <name evidence="2" type="ORF">CO174_05320</name>
</gene>
<dbReference type="SMART" id="SM00867">
    <property type="entry name" value="YceI"/>
    <property type="match status" value="1"/>
</dbReference>
<dbReference type="AlphaFoldDB" id="A0A2M7XAX9"/>
<proteinExistence type="predicted"/>
<evidence type="ECO:0000313" key="3">
    <source>
        <dbReference type="Proteomes" id="UP000229385"/>
    </source>
</evidence>
<dbReference type="SUPFAM" id="SSF101874">
    <property type="entry name" value="YceI-like"/>
    <property type="match status" value="1"/>
</dbReference>
<dbReference type="Gene3D" id="2.40.128.110">
    <property type="entry name" value="Lipid/polyisoprenoid-binding, YceI-like"/>
    <property type="match status" value="1"/>
</dbReference>
<evidence type="ECO:0000259" key="1">
    <source>
        <dbReference type="SMART" id="SM00867"/>
    </source>
</evidence>
<organism evidence="2 3">
    <name type="scientific">Candidatus Uhrbacteria bacterium CG_4_9_14_3_um_filter_50_9</name>
    <dbReference type="NCBI Taxonomy" id="1975035"/>
    <lineage>
        <taxon>Bacteria</taxon>
        <taxon>Candidatus Uhriibacteriota</taxon>
    </lineage>
</organism>